<dbReference type="Pfam" id="PF13550">
    <property type="entry name" value="Phage-tail_3"/>
    <property type="match status" value="1"/>
</dbReference>
<dbReference type="InterPro" id="IPR032876">
    <property type="entry name" value="J_dom"/>
</dbReference>
<evidence type="ECO:0000313" key="3">
    <source>
        <dbReference type="EMBL" id="MDP1027781.1"/>
    </source>
</evidence>
<accession>A0ABT9ELU5</accession>
<dbReference type="InterPro" id="IPR056490">
    <property type="entry name" value="Rcc01698_C"/>
</dbReference>
<gene>
    <name evidence="3" type="ORF">Q5H91_11195</name>
</gene>
<dbReference type="EMBL" id="JAUUDS010000005">
    <property type="protein sequence ID" value="MDP1027781.1"/>
    <property type="molecule type" value="Genomic_DNA"/>
</dbReference>
<comment type="caution">
    <text evidence="3">The sequence shown here is derived from an EMBL/GenBank/DDBJ whole genome shotgun (WGS) entry which is preliminary data.</text>
</comment>
<dbReference type="RefSeq" id="WP_305173490.1">
    <property type="nucleotide sequence ID" value="NZ_JAUUDS010000005.1"/>
</dbReference>
<proteinExistence type="predicted"/>
<feature type="domain" description="Rcc01698-like C-terminal" evidence="2">
    <location>
        <begin position="475"/>
        <end position="567"/>
    </location>
</feature>
<evidence type="ECO:0000259" key="1">
    <source>
        <dbReference type="Pfam" id="PF13550"/>
    </source>
</evidence>
<keyword evidence="4" id="KW-1185">Reference proteome</keyword>
<protein>
    <submittedName>
        <fullName evidence="3">Phage tail protein</fullName>
    </submittedName>
</protein>
<feature type="domain" description="Tip attachment protein J" evidence="1">
    <location>
        <begin position="229"/>
        <end position="379"/>
    </location>
</feature>
<dbReference type="Pfam" id="PF23666">
    <property type="entry name" value="Rcc01698_C"/>
    <property type="match status" value="1"/>
</dbReference>
<organism evidence="3 4">
    <name type="scientific">Sphingomonas aurea</name>
    <dbReference type="NCBI Taxonomy" id="3063994"/>
    <lineage>
        <taxon>Bacteria</taxon>
        <taxon>Pseudomonadati</taxon>
        <taxon>Pseudomonadota</taxon>
        <taxon>Alphaproteobacteria</taxon>
        <taxon>Sphingomonadales</taxon>
        <taxon>Sphingomonadaceae</taxon>
        <taxon>Sphingomonas</taxon>
    </lineage>
</organism>
<evidence type="ECO:0000259" key="2">
    <source>
        <dbReference type="Pfam" id="PF23666"/>
    </source>
</evidence>
<dbReference type="Proteomes" id="UP001230685">
    <property type="component" value="Unassembled WGS sequence"/>
</dbReference>
<reference evidence="3 4" key="1">
    <citation type="submission" date="2023-07" db="EMBL/GenBank/DDBJ databases">
        <authorList>
            <person name="Kim M.K."/>
        </authorList>
    </citation>
    <scope>NUCLEOTIDE SEQUENCE [LARGE SCALE GENOMIC DNA]</scope>
    <source>
        <strain evidence="3 4">KR1UV-12</strain>
    </source>
</reference>
<name>A0ABT9ELU5_9SPHN</name>
<sequence>MATLVLSAIGTAVGGPLGGAIGGLIGNALDHRLLGRKGREGPRLTELAMQTSSYGTPIPMLFGTMRVAGTVIWSTDLKEARGRSGGGKGQAATTTYSYSASFAVLLSARPIVGIGRIWADGRLVRGSAGDLKVKATLRVHTGSEDQAVDPLIASAEGTTPAYRGMAYLVWEDLPLADFGNRLPQLTVEVIADAGPAPVGAIAAWVADEVRGGGGATLDGFAASGSVGGVLEVLAQAGSGWWAPAGGALSLRDDAGAAAVLADRGVVASGLKGASRARQVAAIETVPQGVAVGHYDPARDYQAGVQRATRVGAGAGVERVEMPAAMTATAARALAEALLVQAGAARVRRTVTLGFDGMAVAPGAVVAIADEAGRWQVTETNVEAMATRLTLVPLPPAIAATGAVDGGRVAGALDAPVGATLLRVAELPVLDDTLTTAPRLTVLAAGQGAGWRSASLLWSADDGASWTPAGATAAPAVLGTVETAPRPAPACLYDTAGVLVVRLARADMMLADADDAALDRGTNLAMAGGELVQFGQAVPLGGGRWRLTRLLRGRRGTEAAAVAVGDGFALLTAESASAIELPLSALGRMVRVMASGAGDVEPAEVAVVATGASLRPPAPVQAVRRGDGGLGWTRRSRAGWTWRDGGDVPLGEEAERYRLTVTPPGGAAVQLDLDRPWLAGPLMAGTMIEVRQRGTWADSLPLVTTI</sequence>
<evidence type="ECO:0000313" key="4">
    <source>
        <dbReference type="Proteomes" id="UP001230685"/>
    </source>
</evidence>